<sequence length="165" mass="18366">MWLFLGAIANRLLSKILKKTLNYERPTQALRSDPGMPSSHAQSIFYAATILVLSCKDYIKLVILTRWLQLIKLSLCSSAVLVTGLTGSSYAKSGHCRSCCRIYIQYHMVYALAFARAGGTPFFTVAPECSSPWISSILRWLRHSSLAQGSVVVLHGCNGRLFNRH</sequence>
<evidence type="ECO:0008006" key="3">
    <source>
        <dbReference type="Google" id="ProtNLM"/>
    </source>
</evidence>
<reference evidence="1" key="2">
    <citation type="submission" date="2021-12" db="EMBL/GenBank/DDBJ databases">
        <title>Resequencing data analysis of finger millet.</title>
        <authorList>
            <person name="Hatakeyama M."/>
            <person name="Aluri S."/>
            <person name="Balachadran M.T."/>
            <person name="Sivarajan S.R."/>
            <person name="Poveda L."/>
            <person name="Shimizu-Inatsugi R."/>
            <person name="Schlapbach R."/>
            <person name="Sreeman S.M."/>
            <person name="Shimizu K.K."/>
        </authorList>
    </citation>
    <scope>NUCLEOTIDE SEQUENCE</scope>
</reference>
<gene>
    <name evidence="1" type="primary">ga02432</name>
    <name evidence="1" type="ORF">PR202_ga02432</name>
</gene>
<evidence type="ECO:0000313" key="1">
    <source>
        <dbReference type="EMBL" id="GJM86563.1"/>
    </source>
</evidence>
<accession>A0AAV5BJR4</accession>
<dbReference type="InterPro" id="IPR036938">
    <property type="entry name" value="PAP2/HPO_sf"/>
</dbReference>
<protein>
    <recommendedName>
        <fullName evidence="3">Phosphatidic acid phosphatase type 2/haloperoxidase domain-containing protein</fullName>
    </recommendedName>
</protein>
<evidence type="ECO:0000313" key="2">
    <source>
        <dbReference type="Proteomes" id="UP001054889"/>
    </source>
</evidence>
<proteinExistence type="predicted"/>
<keyword evidence="2" id="KW-1185">Reference proteome</keyword>
<dbReference type="Proteomes" id="UP001054889">
    <property type="component" value="Unassembled WGS sequence"/>
</dbReference>
<comment type="caution">
    <text evidence="1">The sequence shown here is derived from an EMBL/GenBank/DDBJ whole genome shotgun (WGS) entry which is preliminary data.</text>
</comment>
<dbReference type="SUPFAM" id="SSF48317">
    <property type="entry name" value="Acid phosphatase/Vanadium-dependent haloperoxidase"/>
    <property type="match status" value="1"/>
</dbReference>
<dbReference type="EMBL" id="BQKI01000001">
    <property type="protein sequence ID" value="GJM86563.1"/>
    <property type="molecule type" value="Genomic_DNA"/>
</dbReference>
<dbReference type="AlphaFoldDB" id="A0AAV5BJR4"/>
<reference evidence="1" key="1">
    <citation type="journal article" date="2018" name="DNA Res.">
        <title>Multiple hybrid de novo genome assembly of finger millet, an orphan allotetraploid crop.</title>
        <authorList>
            <person name="Hatakeyama M."/>
            <person name="Aluri S."/>
            <person name="Balachadran M.T."/>
            <person name="Sivarajan S.R."/>
            <person name="Patrignani A."/>
            <person name="Gruter S."/>
            <person name="Poveda L."/>
            <person name="Shimizu-Inatsugi R."/>
            <person name="Baeten J."/>
            <person name="Francoijs K.J."/>
            <person name="Nataraja K.N."/>
            <person name="Reddy Y.A.N."/>
            <person name="Phadnis S."/>
            <person name="Ravikumar R.L."/>
            <person name="Schlapbach R."/>
            <person name="Sreeman S.M."/>
            <person name="Shimizu K.K."/>
        </authorList>
    </citation>
    <scope>NUCLEOTIDE SEQUENCE</scope>
</reference>
<organism evidence="1 2">
    <name type="scientific">Eleusine coracana subsp. coracana</name>
    <dbReference type="NCBI Taxonomy" id="191504"/>
    <lineage>
        <taxon>Eukaryota</taxon>
        <taxon>Viridiplantae</taxon>
        <taxon>Streptophyta</taxon>
        <taxon>Embryophyta</taxon>
        <taxon>Tracheophyta</taxon>
        <taxon>Spermatophyta</taxon>
        <taxon>Magnoliopsida</taxon>
        <taxon>Liliopsida</taxon>
        <taxon>Poales</taxon>
        <taxon>Poaceae</taxon>
        <taxon>PACMAD clade</taxon>
        <taxon>Chloridoideae</taxon>
        <taxon>Cynodonteae</taxon>
        <taxon>Eleusininae</taxon>
        <taxon>Eleusine</taxon>
    </lineage>
</organism>
<name>A0AAV5BJR4_ELECO</name>